<dbReference type="KEGG" id="sgl:SG1393"/>
<evidence type="ECO:0000313" key="5">
    <source>
        <dbReference type="Proteomes" id="UP000245838"/>
    </source>
</evidence>
<protein>
    <submittedName>
        <fullName evidence="2">Hypothetical phage protein</fullName>
    </submittedName>
</protein>
<evidence type="ECO:0000259" key="1">
    <source>
        <dbReference type="Pfam" id="PF21821"/>
    </source>
</evidence>
<gene>
    <name evidence="2" type="ordered locus">SG1393</name>
    <name evidence="3" type="ORF">SGGMMB4_03113</name>
</gene>
<dbReference type="BioCyc" id="SGLO343509:SGP1_RS12250-MONOMER"/>
<dbReference type="eggNOG" id="ENOG502ZB42">
    <property type="taxonomic scope" value="Bacteria"/>
</dbReference>
<reference evidence="3 5" key="2">
    <citation type="submission" date="2015-05" db="EMBL/GenBank/DDBJ databases">
        <authorList>
            <person name="Goodhead I."/>
        </authorList>
    </citation>
    <scope>NUCLEOTIDE SEQUENCE [LARGE SCALE GENOMIC DNA]</scope>
    <source>
        <strain evidence="3">B4</strain>
        <strain evidence="5">morsitans</strain>
    </source>
</reference>
<dbReference type="Proteomes" id="UP000001932">
    <property type="component" value="Chromosome"/>
</dbReference>
<dbReference type="OrthoDB" id="9814225at2"/>
<feature type="domain" description="Dit-like phage tail protein N-terminal" evidence="1">
    <location>
        <begin position="20"/>
        <end position="150"/>
    </location>
</feature>
<dbReference type="Proteomes" id="UP000245838">
    <property type="component" value="Chromosome sggmmb4_Chromosome"/>
</dbReference>
<name>Q2NT57_SODGM</name>
<evidence type="ECO:0000313" key="4">
    <source>
        <dbReference type="Proteomes" id="UP000001932"/>
    </source>
</evidence>
<dbReference type="AlphaFoldDB" id="Q2NT57"/>
<dbReference type="RefSeq" id="WP_011411213.1">
    <property type="nucleotide sequence ID" value="NC_007712.1"/>
</dbReference>
<dbReference type="EMBL" id="AP008232">
    <property type="protein sequence ID" value="BAE74668.1"/>
    <property type="molecule type" value="Genomic_DNA"/>
</dbReference>
<sequence length="193" mass="21040">MDILSTLFSQPSRKIGLLVPDVVISEKHQDQLDITEHPVEIGAEIADHAYQRPAELTMEVGFAGGGSLLDLWDTAKIGLSLGLSPRETYQKLLELQASRQPFDVITGKRQYSNMLICAIEVTTDKASENVLLAVLTLRELNMTRTETATVTRQANMREGVTTAGVANTGVKTTKPVENVGLLQRGAEIVHGDE</sequence>
<accession>Q2NT57</accession>
<dbReference type="InterPro" id="IPR048494">
    <property type="entry name" value="Dit-like_N"/>
</dbReference>
<evidence type="ECO:0000313" key="2">
    <source>
        <dbReference type="EMBL" id="BAE74668.1"/>
    </source>
</evidence>
<dbReference type="EMBL" id="LN854557">
    <property type="protein sequence ID" value="CRL45413.1"/>
    <property type="molecule type" value="Genomic_DNA"/>
</dbReference>
<keyword evidence="4" id="KW-1185">Reference proteome</keyword>
<dbReference type="HOGENOM" id="CLU_120394_0_0_6"/>
<organism evidence="2 4">
    <name type="scientific">Sodalis glossinidius (strain morsitans)</name>
    <dbReference type="NCBI Taxonomy" id="343509"/>
    <lineage>
        <taxon>Bacteria</taxon>
        <taxon>Pseudomonadati</taxon>
        <taxon>Pseudomonadota</taxon>
        <taxon>Gammaproteobacteria</taxon>
        <taxon>Enterobacterales</taxon>
        <taxon>Bruguierivoracaceae</taxon>
        <taxon>Sodalis</taxon>
    </lineage>
</organism>
<evidence type="ECO:0000313" key="3">
    <source>
        <dbReference type="EMBL" id="CRL45413.1"/>
    </source>
</evidence>
<proteinExistence type="predicted"/>
<dbReference type="Pfam" id="PF21821">
    <property type="entry name" value="Dit_like"/>
    <property type="match status" value="1"/>
</dbReference>
<reference evidence="2 4" key="1">
    <citation type="journal article" date="2006" name="Genome Res.">
        <title>Massive genome erosion and functional adaptations provide insights into the symbiotic lifestyle of Sodalis glossinidius in the tsetse host.</title>
        <authorList>
            <person name="Toh H."/>
            <person name="Weiss B.L."/>
            <person name="Perkin S.A.H."/>
            <person name="Yamashita A."/>
            <person name="Oshima K."/>
            <person name="Hattori M."/>
            <person name="Aksoy S."/>
        </authorList>
    </citation>
    <scope>NUCLEOTIDE SEQUENCE [LARGE SCALE GENOMIC DNA]</scope>
    <source>
        <strain evidence="2">Morsitans</strain>
        <strain evidence="4">morsitans</strain>
    </source>
</reference>